<gene>
    <name evidence="3" type="ORF">GCM10009093_02490</name>
</gene>
<feature type="domain" description="DUF4189" evidence="2">
    <location>
        <begin position="65"/>
        <end position="174"/>
    </location>
</feature>
<sequence>MKTAYFIGAITAGFLLITSLPVSKTSAQTQCPVGTVAGSATCAPDSPQGVDNSTRGYSERVEGLGAFAFNTDTGEVYAYVLQGRDIDAASFNAMRKCEQPDHEWGGMSMRAPTGPDANCAPITAWRNACSAVASGQVGGATRYFSTPARNARTARANAVSQCQANGGTDCSIAHDAVCTARSTRWNRY</sequence>
<evidence type="ECO:0000313" key="4">
    <source>
        <dbReference type="Proteomes" id="UP001500791"/>
    </source>
</evidence>
<name>A0ABN0Y0F8_9CAUL</name>
<dbReference type="Proteomes" id="UP001500791">
    <property type="component" value="Unassembled WGS sequence"/>
</dbReference>
<evidence type="ECO:0000256" key="1">
    <source>
        <dbReference type="SAM" id="SignalP"/>
    </source>
</evidence>
<dbReference type="Pfam" id="PF13827">
    <property type="entry name" value="DUF4189"/>
    <property type="match status" value="1"/>
</dbReference>
<protein>
    <recommendedName>
        <fullName evidence="2">DUF4189 domain-containing protein</fullName>
    </recommendedName>
</protein>
<keyword evidence="4" id="KW-1185">Reference proteome</keyword>
<feature type="signal peptide" evidence="1">
    <location>
        <begin position="1"/>
        <end position="24"/>
    </location>
</feature>
<accession>A0ABN0Y0F8</accession>
<dbReference type="InterPro" id="IPR025240">
    <property type="entry name" value="DUF4189"/>
</dbReference>
<feature type="chain" id="PRO_5046411570" description="DUF4189 domain-containing protein" evidence="1">
    <location>
        <begin position="25"/>
        <end position="188"/>
    </location>
</feature>
<keyword evidence="1" id="KW-0732">Signal</keyword>
<dbReference type="EMBL" id="BAAAEJ010000002">
    <property type="protein sequence ID" value="GAA0378923.1"/>
    <property type="molecule type" value="Genomic_DNA"/>
</dbReference>
<reference evidence="3 4" key="1">
    <citation type="journal article" date="2019" name="Int. J. Syst. Evol. Microbiol.">
        <title>The Global Catalogue of Microorganisms (GCM) 10K type strain sequencing project: providing services to taxonomists for standard genome sequencing and annotation.</title>
        <authorList>
            <consortium name="The Broad Institute Genomics Platform"/>
            <consortium name="The Broad Institute Genome Sequencing Center for Infectious Disease"/>
            <person name="Wu L."/>
            <person name="Ma J."/>
        </authorList>
    </citation>
    <scope>NUCLEOTIDE SEQUENCE [LARGE SCALE GENOMIC DNA]</scope>
    <source>
        <strain evidence="3 4">JCM 13476</strain>
    </source>
</reference>
<evidence type="ECO:0000313" key="3">
    <source>
        <dbReference type="EMBL" id="GAA0378923.1"/>
    </source>
</evidence>
<proteinExistence type="predicted"/>
<organism evidence="3 4">
    <name type="scientific">Brevundimonas terrae</name>
    <dbReference type="NCBI Taxonomy" id="363631"/>
    <lineage>
        <taxon>Bacteria</taxon>
        <taxon>Pseudomonadati</taxon>
        <taxon>Pseudomonadota</taxon>
        <taxon>Alphaproteobacteria</taxon>
        <taxon>Caulobacterales</taxon>
        <taxon>Caulobacteraceae</taxon>
        <taxon>Brevundimonas</taxon>
    </lineage>
</organism>
<comment type="caution">
    <text evidence="3">The sequence shown here is derived from an EMBL/GenBank/DDBJ whole genome shotgun (WGS) entry which is preliminary data.</text>
</comment>
<evidence type="ECO:0000259" key="2">
    <source>
        <dbReference type="Pfam" id="PF13827"/>
    </source>
</evidence>
<dbReference type="RefSeq" id="WP_167178547.1">
    <property type="nucleotide sequence ID" value="NZ_BAAAEJ010000002.1"/>
</dbReference>